<reference evidence="2 3" key="1">
    <citation type="journal article" date="2018" name="ISME J.">
        <title>Endosymbiont genomes yield clues of tubeworm success.</title>
        <authorList>
            <person name="Li Y."/>
            <person name="Liles M.R."/>
            <person name="Halanych K.M."/>
        </authorList>
    </citation>
    <scope>NUCLEOTIDE SEQUENCE [LARGE SCALE GENOMIC DNA]</scope>
    <source>
        <strain evidence="2">A1464</strain>
    </source>
</reference>
<dbReference type="Gene3D" id="2.40.128.20">
    <property type="match status" value="1"/>
</dbReference>
<evidence type="ECO:0000313" key="3">
    <source>
        <dbReference type="Proteomes" id="UP000254266"/>
    </source>
</evidence>
<dbReference type="Pfam" id="PF08768">
    <property type="entry name" value="THAP4_heme-bd"/>
    <property type="match status" value="1"/>
</dbReference>
<dbReference type="Proteomes" id="UP000254266">
    <property type="component" value="Unassembled WGS sequence"/>
</dbReference>
<gene>
    <name evidence="2" type="ORF">DIZ80_01095</name>
</gene>
<feature type="domain" description="THAP4-like heme-binding" evidence="1">
    <location>
        <begin position="8"/>
        <end position="184"/>
    </location>
</feature>
<dbReference type="InterPro" id="IPR014878">
    <property type="entry name" value="THAP4-like_heme-bd"/>
</dbReference>
<organism evidence="2 3">
    <name type="scientific">endosymbiont of Galathealinum brachiosum</name>
    <dbReference type="NCBI Taxonomy" id="2200906"/>
    <lineage>
        <taxon>Bacteria</taxon>
        <taxon>Pseudomonadati</taxon>
        <taxon>Pseudomonadota</taxon>
        <taxon>Gammaproteobacteria</taxon>
        <taxon>sulfur-oxidizing symbionts</taxon>
    </lineage>
</organism>
<dbReference type="AlphaFoldDB" id="A0A370DMG1"/>
<dbReference type="SUPFAM" id="SSF50814">
    <property type="entry name" value="Lipocalins"/>
    <property type="match status" value="1"/>
</dbReference>
<dbReference type="EMBL" id="QFXC01000002">
    <property type="protein sequence ID" value="RDH86095.1"/>
    <property type="molecule type" value="Genomic_DNA"/>
</dbReference>
<proteinExistence type="predicted"/>
<dbReference type="InterPro" id="IPR012674">
    <property type="entry name" value="Calycin"/>
</dbReference>
<name>A0A370DMG1_9GAMM</name>
<evidence type="ECO:0000313" key="2">
    <source>
        <dbReference type="EMBL" id="RDH86095.1"/>
    </source>
</evidence>
<accession>A0A370DMG1</accession>
<comment type="caution">
    <text evidence="2">The sequence shown here is derived from an EMBL/GenBank/DDBJ whole genome shotgun (WGS) entry which is preliminary data.</text>
</comment>
<protein>
    <submittedName>
        <fullName evidence="2">FABP family protein</fullName>
    </submittedName>
</protein>
<evidence type="ECO:0000259" key="1">
    <source>
        <dbReference type="Pfam" id="PF08768"/>
    </source>
</evidence>
<sequence>MSDEIIKNLGPLATLAGTWEGDKGIDISRIKSKETETKYRERVIFAPLGPVNNGPQQLYGLRYSMTAWRLGEEDAFHEEVGYWLWDAGNKQVLRCFMVPRGVLINAGGDAEENSKSFHLEAKVGSETYGILSNKYLDETYKTKEYVLDVEIHDEGSFSYKEDTRLWIPINEAIFHHTDQNTLQKI</sequence>
<keyword evidence="3" id="KW-1185">Reference proteome</keyword>